<accession>A0A841BWP6</accession>
<protein>
    <submittedName>
        <fullName evidence="1">Uncharacterized protein</fullName>
    </submittedName>
</protein>
<evidence type="ECO:0000313" key="1">
    <source>
        <dbReference type="EMBL" id="MBB5871908.1"/>
    </source>
</evidence>
<name>A0A841BWP6_9ACTN</name>
<dbReference type="RefSeq" id="WP_184840276.1">
    <property type="nucleotide sequence ID" value="NZ_JACHMN010000002.1"/>
</dbReference>
<keyword evidence="2" id="KW-1185">Reference proteome</keyword>
<dbReference type="EMBL" id="JACHMN010000002">
    <property type="protein sequence ID" value="MBB5871908.1"/>
    <property type="molecule type" value="Genomic_DNA"/>
</dbReference>
<comment type="caution">
    <text evidence="1">The sequence shown here is derived from an EMBL/GenBank/DDBJ whole genome shotgun (WGS) entry which is preliminary data.</text>
</comment>
<reference evidence="1 2" key="1">
    <citation type="submission" date="2020-08" db="EMBL/GenBank/DDBJ databases">
        <title>Sequencing the genomes of 1000 actinobacteria strains.</title>
        <authorList>
            <person name="Klenk H.-P."/>
        </authorList>
    </citation>
    <scope>NUCLEOTIDE SEQUENCE [LARGE SCALE GENOMIC DNA]</scope>
    <source>
        <strain evidence="1 2">DSM 45362</strain>
    </source>
</reference>
<proteinExistence type="predicted"/>
<evidence type="ECO:0000313" key="2">
    <source>
        <dbReference type="Proteomes" id="UP000587527"/>
    </source>
</evidence>
<sequence>MLVYEQAIAAVEGAAAGPARLTVATTWAGLLASAADTDSLRVLLGNDSTADADVTARCRTERSRRLLATNGLTQLNQLMELKIRDLQRIPSCGRATLIDILVAMLLTLVADPIVQPPGDVPLPGLGFELELRGIQEAAIPKAASYEPVSDPLLDILKSR</sequence>
<gene>
    <name evidence="1" type="ORF">F4553_005287</name>
</gene>
<organism evidence="1 2">
    <name type="scientific">Allocatelliglobosispora scoriae</name>
    <dbReference type="NCBI Taxonomy" id="643052"/>
    <lineage>
        <taxon>Bacteria</taxon>
        <taxon>Bacillati</taxon>
        <taxon>Actinomycetota</taxon>
        <taxon>Actinomycetes</taxon>
        <taxon>Micromonosporales</taxon>
        <taxon>Micromonosporaceae</taxon>
        <taxon>Allocatelliglobosispora</taxon>
    </lineage>
</organism>
<dbReference type="AlphaFoldDB" id="A0A841BWP6"/>
<dbReference type="Proteomes" id="UP000587527">
    <property type="component" value="Unassembled WGS sequence"/>
</dbReference>